<reference evidence="3" key="1">
    <citation type="journal article" date="2020" name="Plant J.">
        <title>Transposons played a major role in the diversification between the closely related almond and peach genomes: results from the almond genome sequence.</title>
        <authorList>
            <person name="Alioto T."/>
            <person name="Alexiou K.G."/>
            <person name="Bardil A."/>
            <person name="Barteri F."/>
            <person name="Castanera R."/>
            <person name="Cruz F."/>
            <person name="Dhingra A."/>
            <person name="Duval H."/>
            <person name="Fernandez I Marti A."/>
            <person name="Frias L."/>
            <person name="Galan B."/>
            <person name="Garcia J.L."/>
            <person name="Howad W."/>
            <person name="Gomez-Garrido J."/>
            <person name="Gut M."/>
            <person name="Julca I."/>
            <person name="Morata J."/>
            <person name="Puigdomenech P."/>
            <person name="Ribeca P."/>
            <person name="Rubio Cabetas M.J."/>
            <person name="Vlasova A."/>
            <person name="Wirthensohn M."/>
            <person name="Garcia-Mas J."/>
            <person name="Gabaldon T."/>
            <person name="Casacuberta J.M."/>
            <person name="Arus P."/>
        </authorList>
    </citation>
    <scope>NUCLEOTIDE SEQUENCE [LARGE SCALE GENOMIC DNA]</scope>
    <source>
        <strain evidence="3">cv. Texas</strain>
    </source>
</reference>
<organism evidence="2 3">
    <name type="scientific">Prunus dulcis</name>
    <name type="common">Almond</name>
    <name type="synonym">Amygdalus dulcis</name>
    <dbReference type="NCBI Taxonomy" id="3755"/>
    <lineage>
        <taxon>Eukaryota</taxon>
        <taxon>Viridiplantae</taxon>
        <taxon>Streptophyta</taxon>
        <taxon>Embryophyta</taxon>
        <taxon>Tracheophyta</taxon>
        <taxon>Spermatophyta</taxon>
        <taxon>Magnoliopsida</taxon>
        <taxon>eudicotyledons</taxon>
        <taxon>Gunneridae</taxon>
        <taxon>Pentapetalae</taxon>
        <taxon>rosids</taxon>
        <taxon>fabids</taxon>
        <taxon>Rosales</taxon>
        <taxon>Rosaceae</taxon>
        <taxon>Amygdaloideae</taxon>
        <taxon>Amygdaleae</taxon>
        <taxon>Prunus</taxon>
    </lineage>
</organism>
<gene>
    <name evidence="2" type="ORF">ALMOND_2B012104</name>
</gene>
<dbReference type="InterPro" id="IPR026960">
    <property type="entry name" value="RVT-Znf"/>
</dbReference>
<dbReference type="Pfam" id="PF13966">
    <property type="entry name" value="zf-RVT"/>
    <property type="match status" value="1"/>
</dbReference>
<dbReference type="InParanoid" id="A0A5E4GQC3"/>
<dbReference type="Gramene" id="VVA41678">
    <property type="protein sequence ID" value="VVA41678"/>
    <property type="gene ID" value="Prudul26B012104"/>
</dbReference>
<dbReference type="AlphaFoldDB" id="A0A5E4GQC3"/>
<evidence type="ECO:0000259" key="1">
    <source>
        <dbReference type="Pfam" id="PF13966"/>
    </source>
</evidence>
<protein>
    <submittedName>
        <fullName evidence="2">PREDICTED: retrotransposon unclassified</fullName>
    </submittedName>
</protein>
<dbReference type="EMBL" id="CABIKO010001431">
    <property type="protein sequence ID" value="VVA41678.1"/>
    <property type="molecule type" value="Genomic_DNA"/>
</dbReference>
<dbReference type="OMA" id="HCEDRRI"/>
<evidence type="ECO:0000313" key="3">
    <source>
        <dbReference type="Proteomes" id="UP000327085"/>
    </source>
</evidence>
<feature type="domain" description="Reverse transcriptase zinc-binding" evidence="1">
    <location>
        <begin position="207"/>
        <end position="259"/>
    </location>
</feature>
<proteinExistence type="predicted"/>
<evidence type="ECO:0000313" key="2">
    <source>
        <dbReference type="EMBL" id="VVA41678.1"/>
    </source>
</evidence>
<sequence length="260" mass="29941">MSVFKLLVAICNEVESIIDRFWWSKGAARGFIRKTGKHYANMSRKEGWVFGIARMLKARYFPTTDFLSAQEDSSPSYTWQSILWCQELLLCGLRWRIGDGRLVQIYGDAWIPHRIFMAQTASRVPMDTKVSTLISVSGWWDVPKVYSLFTFMEAETILSIPLVCDNVNRRIWHFTTHGRYTVKSGYWAALEYQNFALSHTSTGTGSSPSQKLWKHLWKMKVPAKIQHFLWRFAQNGIPTKAVLFHSKIAMDATCFCCSTG</sequence>
<accession>A0A5E4GQC3</accession>
<dbReference type="Proteomes" id="UP000327085">
    <property type="component" value="Unassembled WGS sequence"/>
</dbReference>
<name>A0A5E4GQC3_PRUDU</name>